<proteinExistence type="predicted"/>
<keyword evidence="1" id="KW-1133">Transmembrane helix</keyword>
<feature type="transmembrane region" description="Helical" evidence="1">
    <location>
        <begin position="12"/>
        <end position="31"/>
    </location>
</feature>
<dbReference type="KEGG" id="gim:F1728_07920"/>
<name>A0A6I6A996_9PLAN</name>
<evidence type="ECO:0000256" key="1">
    <source>
        <dbReference type="SAM" id="Phobius"/>
    </source>
</evidence>
<feature type="transmembrane region" description="Helical" evidence="1">
    <location>
        <begin position="71"/>
        <end position="90"/>
    </location>
</feature>
<dbReference type="Proteomes" id="UP000427281">
    <property type="component" value="Chromosome"/>
</dbReference>
<dbReference type="EMBL" id="CP043930">
    <property type="protein sequence ID" value="QGQ22608.1"/>
    <property type="molecule type" value="Genomic_DNA"/>
</dbReference>
<sequence length="96" mass="11064">MANLTIEQILNVLFWAFVALVTLVVLIVWGSREAKRKKELRRQEAERIADLPPELQQLHISANQQAQQFEFSFVLFIIICIFTAALIYFLNWGAAS</sequence>
<dbReference type="RefSeq" id="WP_155363674.1">
    <property type="nucleotide sequence ID" value="NZ_CP043930.1"/>
</dbReference>
<protein>
    <submittedName>
        <fullName evidence="2">Uncharacterized protein</fullName>
    </submittedName>
</protein>
<evidence type="ECO:0000313" key="2">
    <source>
        <dbReference type="EMBL" id="QGQ22608.1"/>
    </source>
</evidence>
<keyword evidence="3" id="KW-1185">Reference proteome</keyword>
<dbReference type="AlphaFoldDB" id="A0A6I6A996"/>
<gene>
    <name evidence="2" type="ORF">F1728_07920</name>
</gene>
<reference evidence="2 3" key="1">
    <citation type="submission" date="2019-09" db="EMBL/GenBank/DDBJ databases">
        <title>Gimesia benthica sp. nov., a novel bacterium isolated from deep-sea water of the Northwest Indian Ocean.</title>
        <authorList>
            <person name="Dai X."/>
        </authorList>
    </citation>
    <scope>NUCLEOTIDE SEQUENCE [LARGE SCALE GENOMIC DNA]</scope>
    <source>
        <strain evidence="2 3">E7</strain>
    </source>
</reference>
<accession>A0A6I6A996</accession>
<evidence type="ECO:0000313" key="3">
    <source>
        <dbReference type="Proteomes" id="UP000427281"/>
    </source>
</evidence>
<keyword evidence="1" id="KW-0812">Transmembrane</keyword>
<organism evidence="2 3">
    <name type="scientific">Gimesia benthica</name>
    <dbReference type="NCBI Taxonomy" id="2608982"/>
    <lineage>
        <taxon>Bacteria</taxon>
        <taxon>Pseudomonadati</taxon>
        <taxon>Planctomycetota</taxon>
        <taxon>Planctomycetia</taxon>
        <taxon>Planctomycetales</taxon>
        <taxon>Planctomycetaceae</taxon>
        <taxon>Gimesia</taxon>
    </lineage>
</organism>
<keyword evidence="1" id="KW-0472">Membrane</keyword>